<evidence type="ECO:0000313" key="2">
    <source>
        <dbReference type="EMBL" id="TFY52329.1"/>
    </source>
</evidence>
<comment type="caution">
    <text evidence="2">The sequence shown here is derived from an EMBL/GenBank/DDBJ whole genome shotgun (WGS) entry which is preliminary data.</text>
</comment>
<name>A0A4Y9XUV5_9APHY</name>
<feature type="region of interest" description="Disordered" evidence="1">
    <location>
        <begin position="1"/>
        <end position="21"/>
    </location>
</feature>
<protein>
    <submittedName>
        <fullName evidence="2">Uncharacterized protein</fullName>
    </submittedName>
</protein>
<dbReference type="EMBL" id="SEKV01000997">
    <property type="protein sequence ID" value="TFY52329.1"/>
    <property type="molecule type" value="Genomic_DNA"/>
</dbReference>
<sequence>MNITGVASRKRQPSHYARPDIAGMTGGELEFSTLSRSSSPLLSPLCLPLPAHVVHDLARYVLLHDASSVNAART</sequence>
<dbReference type="AlphaFoldDB" id="A0A4Y9XUV5"/>
<reference evidence="2 3" key="1">
    <citation type="submission" date="2019-01" db="EMBL/GenBank/DDBJ databases">
        <title>Genome sequencing of the rare red list fungi Fomitopsis rosea.</title>
        <authorList>
            <person name="Buettner E."/>
            <person name="Kellner H."/>
        </authorList>
    </citation>
    <scope>NUCLEOTIDE SEQUENCE [LARGE SCALE GENOMIC DNA]</scope>
    <source>
        <strain evidence="2 3">DSM 105464</strain>
    </source>
</reference>
<evidence type="ECO:0000256" key="1">
    <source>
        <dbReference type="SAM" id="MobiDB-lite"/>
    </source>
</evidence>
<evidence type="ECO:0000313" key="3">
    <source>
        <dbReference type="Proteomes" id="UP000298390"/>
    </source>
</evidence>
<gene>
    <name evidence="2" type="ORF">EVJ58_g10081</name>
</gene>
<organism evidence="2 3">
    <name type="scientific">Rhodofomes roseus</name>
    <dbReference type="NCBI Taxonomy" id="34475"/>
    <lineage>
        <taxon>Eukaryota</taxon>
        <taxon>Fungi</taxon>
        <taxon>Dikarya</taxon>
        <taxon>Basidiomycota</taxon>
        <taxon>Agaricomycotina</taxon>
        <taxon>Agaricomycetes</taxon>
        <taxon>Polyporales</taxon>
        <taxon>Rhodofomes</taxon>
    </lineage>
</organism>
<dbReference type="Proteomes" id="UP000298390">
    <property type="component" value="Unassembled WGS sequence"/>
</dbReference>
<proteinExistence type="predicted"/>
<accession>A0A4Y9XUV5</accession>